<evidence type="ECO:0000313" key="3">
    <source>
        <dbReference type="Proteomes" id="UP000014977"/>
    </source>
</evidence>
<comment type="caution">
    <text evidence="2">The sequence shown here is derived from an EMBL/GenBank/DDBJ whole genome shotgun (WGS) entry which is preliminary data.</text>
</comment>
<keyword evidence="3" id="KW-1185">Reference proteome</keyword>
<gene>
    <name evidence="2" type="ORF">dsmv_3485</name>
</gene>
<dbReference type="AlphaFoldDB" id="S7TBP4"/>
<keyword evidence="1" id="KW-0472">Membrane</keyword>
<dbReference type="Proteomes" id="UP000014977">
    <property type="component" value="Unassembled WGS sequence"/>
</dbReference>
<sequence length="46" mass="5727">MHDVHPQRIFIPFLQFSFRIYLFLYALIIDRLLESLEYLIILRLMD</sequence>
<evidence type="ECO:0000313" key="2">
    <source>
        <dbReference type="EMBL" id="EPR34046.1"/>
    </source>
</evidence>
<protein>
    <submittedName>
        <fullName evidence="2">Uncharacterized protein</fullName>
    </submittedName>
</protein>
<dbReference type="EMBL" id="ATHJ01000124">
    <property type="protein sequence ID" value="EPR34046.1"/>
    <property type="molecule type" value="Genomic_DNA"/>
</dbReference>
<keyword evidence="1" id="KW-0812">Transmembrane</keyword>
<proteinExistence type="predicted"/>
<reference evidence="2 3" key="1">
    <citation type="journal article" date="2013" name="Genome Announc.">
        <title>Draft genome sequences for three mercury-methylating, sulfate-reducing bacteria.</title>
        <authorList>
            <person name="Brown S.D."/>
            <person name="Hurt R.A.Jr."/>
            <person name="Gilmour C.C."/>
            <person name="Elias D.A."/>
        </authorList>
    </citation>
    <scope>NUCLEOTIDE SEQUENCE [LARGE SCALE GENOMIC DNA]</scope>
    <source>
        <strain evidence="2 3">DSM 2059</strain>
    </source>
</reference>
<keyword evidence="1" id="KW-1133">Transmembrane helix</keyword>
<organism evidence="2 3">
    <name type="scientific">Desulfococcus multivorans DSM 2059</name>
    <dbReference type="NCBI Taxonomy" id="1121405"/>
    <lineage>
        <taxon>Bacteria</taxon>
        <taxon>Pseudomonadati</taxon>
        <taxon>Thermodesulfobacteriota</taxon>
        <taxon>Desulfobacteria</taxon>
        <taxon>Desulfobacterales</taxon>
        <taxon>Desulfococcaceae</taxon>
        <taxon>Desulfococcus</taxon>
    </lineage>
</organism>
<accession>S7TBP4</accession>
<feature type="transmembrane region" description="Helical" evidence="1">
    <location>
        <begin position="20"/>
        <end position="41"/>
    </location>
</feature>
<name>S7TBP4_DESML</name>
<evidence type="ECO:0000256" key="1">
    <source>
        <dbReference type="SAM" id="Phobius"/>
    </source>
</evidence>